<keyword evidence="3" id="KW-1185">Reference proteome</keyword>
<dbReference type="RefSeq" id="XP_002552786.1">
    <property type="nucleotide sequence ID" value="XM_002552740.1"/>
</dbReference>
<reference evidence="2 3" key="1">
    <citation type="journal article" date="2009" name="Genome Res.">
        <title>Comparative genomics of protoploid Saccharomycetaceae.</title>
        <authorList>
            <consortium name="The Genolevures Consortium"/>
            <person name="Souciet J.-L."/>
            <person name="Dujon B."/>
            <person name="Gaillardin C."/>
            <person name="Johnston M."/>
            <person name="Baret P.V."/>
            <person name="Cliften P."/>
            <person name="Sherman D.J."/>
            <person name="Weissenbach J."/>
            <person name="Westhof E."/>
            <person name="Wincker P."/>
            <person name="Jubin C."/>
            <person name="Poulain J."/>
            <person name="Barbe V."/>
            <person name="Segurens B."/>
            <person name="Artiguenave F."/>
            <person name="Anthouard V."/>
            <person name="Vacherie B."/>
            <person name="Val M.-E."/>
            <person name="Fulton R.S."/>
            <person name="Minx P."/>
            <person name="Wilson R."/>
            <person name="Durrens P."/>
            <person name="Jean G."/>
            <person name="Marck C."/>
            <person name="Martin T."/>
            <person name="Nikolski M."/>
            <person name="Rolland T."/>
            <person name="Seret M.-L."/>
            <person name="Casaregola S."/>
            <person name="Despons L."/>
            <person name="Fairhead C."/>
            <person name="Fischer G."/>
            <person name="Lafontaine I."/>
            <person name="Leh V."/>
            <person name="Lemaire M."/>
            <person name="de Montigny J."/>
            <person name="Neuveglise C."/>
            <person name="Thierry A."/>
            <person name="Blanc-Lenfle I."/>
            <person name="Bleykasten C."/>
            <person name="Diffels J."/>
            <person name="Fritsch E."/>
            <person name="Frangeul L."/>
            <person name="Goeffon A."/>
            <person name="Jauniaux N."/>
            <person name="Kachouri-Lafond R."/>
            <person name="Payen C."/>
            <person name="Potier S."/>
            <person name="Pribylova L."/>
            <person name="Ozanne C."/>
            <person name="Richard G.-F."/>
            <person name="Sacerdot C."/>
            <person name="Straub M.-L."/>
            <person name="Talla E."/>
        </authorList>
    </citation>
    <scope>NUCLEOTIDE SEQUENCE [LARGE SCALE GENOMIC DNA]</scope>
    <source>
        <strain evidence="3">ATCC 56472 / CBS 6340 / NRRL Y-8284</strain>
    </source>
</reference>
<dbReference type="InterPro" id="IPR058033">
    <property type="entry name" value="ARM_TBCD_2nd"/>
</dbReference>
<dbReference type="FunCoup" id="C5DG06">
    <property type="interactions" value="206"/>
</dbReference>
<evidence type="ECO:0000313" key="2">
    <source>
        <dbReference type="EMBL" id="CAR22348.1"/>
    </source>
</evidence>
<dbReference type="InterPro" id="IPR033162">
    <property type="entry name" value="TBCD"/>
</dbReference>
<dbReference type="OrthoDB" id="10253476at2759"/>
<dbReference type="GO" id="GO:0007023">
    <property type="term" value="P:post-chaperonin tubulin folding pathway"/>
    <property type="evidence" value="ECO:0007669"/>
    <property type="project" value="InterPro"/>
</dbReference>
<dbReference type="InParanoid" id="C5DG06"/>
<dbReference type="PANTHER" id="PTHR12658">
    <property type="entry name" value="BETA-TUBULIN COFACTOR D"/>
    <property type="match status" value="1"/>
</dbReference>
<dbReference type="OMA" id="ATNFICW"/>
<dbReference type="Pfam" id="PF25767">
    <property type="entry name" value="ARM_TBCD_2nd"/>
    <property type="match status" value="1"/>
</dbReference>
<dbReference type="HOGENOM" id="CLU_288698_0_0_1"/>
<dbReference type="GO" id="GO:0048487">
    <property type="term" value="F:beta-tubulin binding"/>
    <property type="evidence" value="ECO:0007669"/>
    <property type="project" value="InterPro"/>
</dbReference>
<evidence type="ECO:0000313" key="3">
    <source>
        <dbReference type="Proteomes" id="UP000002036"/>
    </source>
</evidence>
<sequence length="1024" mass="116682">MEPQNAESILESIEEGVCGLGPLPELLKAIDQFQQDPSILEDRLSEFITKLVDGFFTCRSEDQHRCSQVFYTFSKVCGIKKVMNHLSTDIFLLPKILEKLKDSGDWQDSYLLLAWLKMVLMSPFKLENDSQIYKMTGKFKSLQALHPLVSAVHAELFAKNIGLFRSSFSNETSDLYTVNFTLKAVLRQGQVHERQAVLDSAALNNLTSFCIDNADSANEIKLKLTFKTLPKLCKLHAAHRNWEAIEEIASWLLDSFNVPFTELRFQLAHNFAKIMELLMALDPESASSLIESIVHDARHTLSSNPTNTIDEDTLHTQLLVIAESSRIKLLNPELVKLVTESIVPITIKFQQTKVNKISGHQIRDATNFVCWSLARNCDINSESENLFLNSLICSLLDRDLLIRKSSAAALQEILGRYGNTLLERENVMRVIELPNKNLETSYLQSVPQLFKIFKEEDSRYSNALLDWLLDYNVLQSNDLHIVKLTCGLIRILLEKQDANYLPDCFWNRVSESAALVFKGNDALRKCCFSYLATEAQLLKNDTVRKCCSEWLPSLLAVLSPRSPNPSERFKTLCVLKMLRSFSIENTGSFQIDVHTLDILFQIVRHRSISDRDYNEVKMCFVSLVSILSCKKGETKVTTIVDSFKQKFETLIRQNNPLCCAGLAYIDPDQFIKVFRELCPHMDCEARREVVSGISDRLLSIEAPRVLSILTATVDLLDDYTVTDRGDVGSLVRNSVVELIERHRDVFMQIDPALKSTVCSKLLRIAAEPNEKLRQKSFQVLTRGHDLNQGDSHDSAILNFFQKYYQDKDTEFWVGFMFSAGAMYSTDQLIRTSIDSFLKFYEALSKERKLNLLNHLMRILPSFSEIEAWQASKEHRNALGCQKKDLVKQALASITFWRRIFESGMDVDPAFNATGAYAKFYNLHLIKKFAPLKLAVVRLMPFIAISFKRRAPHEDRMFANIVLKRLKTLACGAKSKSQKLTQIQAMSLEGMVIIYLAFGDDKKVIELEEVSREGPKSLLTFQESI</sequence>
<name>C5DG06_LACTC</name>
<dbReference type="KEGG" id="lth:KLTH0D01430g"/>
<dbReference type="GO" id="GO:0005096">
    <property type="term" value="F:GTPase activator activity"/>
    <property type="evidence" value="ECO:0007669"/>
    <property type="project" value="InterPro"/>
</dbReference>
<feature type="domain" description="Tubulin-folding cofactor D ARM repeats" evidence="1">
    <location>
        <begin position="240"/>
        <end position="419"/>
    </location>
</feature>
<dbReference type="eggNOG" id="KOG1943">
    <property type="taxonomic scope" value="Eukaryota"/>
</dbReference>
<gene>
    <name evidence="2" type="ordered locus">KLTH0D01430g</name>
</gene>
<dbReference type="STRING" id="559295.C5DG06"/>
<organism evidence="2 3">
    <name type="scientific">Lachancea thermotolerans (strain ATCC 56472 / CBS 6340 / NRRL Y-8284)</name>
    <name type="common">Yeast</name>
    <name type="synonym">Kluyveromyces thermotolerans</name>
    <dbReference type="NCBI Taxonomy" id="559295"/>
    <lineage>
        <taxon>Eukaryota</taxon>
        <taxon>Fungi</taxon>
        <taxon>Dikarya</taxon>
        <taxon>Ascomycota</taxon>
        <taxon>Saccharomycotina</taxon>
        <taxon>Saccharomycetes</taxon>
        <taxon>Saccharomycetales</taxon>
        <taxon>Saccharomycetaceae</taxon>
        <taxon>Lachancea</taxon>
    </lineage>
</organism>
<dbReference type="EMBL" id="CU928168">
    <property type="protein sequence ID" value="CAR22348.1"/>
    <property type="molecule type" value="Genomic_DNA"/>
</dbReference>
<dbReference type="AlphaFoldDB" id="C5DG06"/>
<dbReference type="GO" id="GO:0007021">
    <property type="term" value="P:tubulin complex assembly"/>
    <property type="evidence" value="ECO:0007669"/>
    <property type="project" value="InterPro"/>
</dbReference>
<dbReference type="Pfam" id="PF23579">
    <property type="entry name" value="ARM_TBCD"/>
    <property type="match status" value="1"/>
</dbReference>
<dbReference type="Proteomes" id="UP000002036">
    <property type="component" value="Chromosome D"/>
</dbReference>
<dbReference type="PANTHER" id="PTHR12658:SF0">
    <property type="entry name" value="TUBULIN-SPECIFIC CHAPERONE D"/>
    <property type="match status" value="1"/>
</dbReference>
<dbReference type="GO" id="GO:0000226">
    <property type="term" value="P:microtubule cytoskeleton organization"/>
    <property type="evidence" value="ECO:0007669"/>
    <property type="project" value="TreeGrafter"/>
</dbReference>
<dbReference type="GeneID" id="8295006"/>
<proteinExistence type="predicted"/>
<dbReference type="SUPFAM" id="SSF48371">
    <property type="entry name" value="ARM repeat"/>
    <property type="match status" value="1"/>
</dbReference>
<evidence type="ECO:0000259" key="1">
    <source>
        <dbReference type="Pfam" id="PF25767"/>
    </source>
</evidence>
<accession>C5DG06</accession>
<protein>
    <submittedName>
        <fullName evidence="2">KLTH0D01430p</fullName>
    </submittedName>
</protein>
<dbReference type="InterPro" id="IPR016024">
    <property type="entry name" value="ARM-type_fold"/>
</dbReference>